<accession>A0A8H6RD23</accession>
<dbReference type="AlphaFoldDB" id="A0A8H6RD23"/>
<reference evidence="2" key="1">
    <citation type="submission" date="2020-04" db="EMBL/GenBank/DDBJ databases">
        <title>Draft genome resource of the tomato pathogen Pseudocercospora fuligena.</title>
        <authorList>
            <person name="Zaccaron A."/>
        </authorList>
    </citation>
    <scope>NUCLEOTIDE SEQUENCE</scope>
    <source>
        <strain evidence="2">PF001</strain>
    </source>
</reference>
<name>A0A8H6RD23_9PEZI</name>
<feature type="region of interest" description="Disordered" evidence="1">
    <location>
        <begin position="277"/>
        <end position="314"/>
    </location>
</feature>
<gene>
    <name evidence="2" type="ORF">HII31_09074</name>
</gene>
<keyword evidence="3" id="KW-1185">Reference proteome</keyword>
<evidence type="ECO:0000313" key="2">
    <source>
        <dbReference type="EMBL" id="KAF7189630.1"/>
    </source>
</evidence>
<comment type="caution">
    <text evidence="2">The sequence shown here is derived from an EMBL/GenBank/DDBJ whole genome shotgun (WGS) entry which is preliminary data.</text>
</comment>
<dbReference type="EMBL" id="JABCIY010000183">
    <property type="protein sequence ID" value="KAF7189630.1"/>
    <property type="molecule type" value="Genomic_DNA"/>
</dbReference>
<evidence type="ECO:0000313" key="3">
    <source>
        <dbReference type="Proteomes" id="UP000660729"/>
    </source>
</evidence>
<proteinExistence type="predicted"/>
<feature type="compositionally biased region" description="Polar residues" evidence="1">
    <location>
        <begin position="279"/>
        <end position="290"/>
    </location>
</feature>
<sequence>MVSSPIKGIRLIKASSPTKKAMSPRKVRFQRRAVPGKSCLKKASVYSPIKRNAVSSPSKIRSLKPVSKNVKFATPSKIQVLIIPAENRGRRVKNPHSSVRLLSPEKQHLDGVEEQVESAKVRTSATKKLKKVVKMFRSWKQAGAANEKRASEILGHTEGLAKTCSQEERLLLRKPMQSIILEIEKLSEEEKKFLELVEMARIQKQAKEKTVQQADLTKKEKPKSLAPYLGGEDELVKGLTKQFKAVNIDHQEQPATPADVVDRDSLQVLMVAEQRRELSQSTTRADQITEMSGPAPPKMASTNEKLRSADEDDGGPKWWHPIVMLLLLTMAWAARHD</sequence>
<dbReference type="OrthoDB" id="10409691at2759"/>
<protein>
    <submittedName>
        <fullName evidence="2">Uncharacterized protein</fullName>
    </submittedName>
</protein>
<dbReference type="Proteomes" id="UP000660729">
    <property type="component" value="Unassembled WGS sequence"/>
</dbReference>
<organism evidence="2 3">
    <name type="scientific">Pseudocercospora fuligena</name>
    <dbReference type="NCBI Taxonomy" id="685502"/>
    <lineage>
        <taxon>Eukaryota</taxon>
        <taxon>Fungi</taxon>
        <taxon>Dikarya</taxon>
        <taxon>Ascomycota</taxon>
        <taxon>Pezizomycotina</taxon>
        <taxon>Dothideomycetes</taxon>
        <taxon>Dothideomycetidae</taxon>
        <taxon>Mycosphaerellales</taxon>
        <taxon>Mycosphaerellaceae</taxon>
        <taxon>Pseudocercospora</taxon>
    </lineage>
</organism>
<evidence type="ECO:0000256" key="1">
    <source>
        <dbReference type="SAM" id="MobiDB-lite"/>
    </source>
</evidence>